<feature type="compositionally biased region" description="Basic residues" evidence="1">
    <location>
        <begin position="93"/>
        <end position="103"/>
    </location>
</feature>
<protein>
    <submittedName>
        <fullName evidence="2">Uncharacterized protein</fullName>
    </submittedName>
</protein>
<reference evidence="2" key="1">
    <citation type="submission" date="2023-02" db="EMBL/GenBank/DDBJ databases">
        <title>Genome of toxic invasive species Heracleum sosnowskyi carries increased number of genes despite the absence of recent whole-genome duplications.</title>
        <authorList>
            <person name="Schelkunov M."/>
            <person name="Shtratnikova V."/>
            <person name="Makarenko M."/>
            <person name="Klepikova A."/>
            <person name="Omelchenko D."/>
            <person name="Novikova G."/>
            <person name="Obukhova E."/>
            <person name="Bogdanov V."/>
            <person name="Penin A."/>
            <person name="Logacheva M."/>
        </authorList>
    </citation>
    <scope>NUCLEOTIDE SEQUENCE</scope>
    <source>
        <strain evidence="2">Hsosn_3</strain>
        <tissue evidence="2">Leaf</tissue>
    </source>
</reference>
<sequence>MTENRSVVYFARFCQLIVSSCVDGVEIAEDDVIPSFKLHKRIFSDLTNKDVKKGNIGDLLLPDSIQQFLQPQPQPKPQPLNTDPQSTSQRPKSGGRTKHRAFKAVKASKPSSDADLPKTVGTSRIKKRANRPHSDAEPSQIKRRKLVADYLFYEVVQESTPAETPEIVSQDVIENATVPDEARANADEMADLNAEQPELILEMEIEENFEAHPSASVDETEDVAVDQPTVILDESMATHTELCFVTHQVIEKDEEVDQTTKAVLEDDAETAAEPIVDIVESVQENEVENLNSEKMANKDVQETFAENVPNSPSAESSAKSDDKAASSSSPRISVQPNPKVHEFGGSSQHNTKTHFQNMYFANWSSHECIFPNQRAAEFVSKTAATITNPELLAHLKATIVHVKSLNNRFDETQKHVTGLRNDVAARELTLKQEKFSLSRDQEAIRTRLSKLTSVLILDDVKTGERVFKDKCKKSQTLSKKDDTGDGGAKDKEFRSKSIQEQGRLRSNSATAKTNSDRINTAAQSSSKARSLLLTSQPNTDEEIAAQLFLEEHGADATIEDIQAEEKMLAEEHEKNLKSEKIKKVVKVSRPKEKGIIIKENVNSQQSLQYSRRPVEASLDKGKGKLVKEKQVLKKAQSTSDNAQVDKSLEAVTTTDTIQVVQTQLSSSQLQRMFAKPITVQHSLIPGNENILQSRTIMGKESRDRSGLGSHREKRKILILWSLFS</sequence>
<proteinExistence type="predicted"/>
<keyword evidence="3" id="KW-1185">Reference proteome</keyword>
<feature type="region of interest" description="Disordered" evidence="1">
    <location>
        <begin position="472"/>
        <end position="531"/>
    </location>
</feature>
<feature type="compositionally biased region" description="Polar residues" evidence="1">
    <location>
        <begin position="498"/>
        <end position="531"/>
    </location>
</feature>
<accession>A0AAD8I7K3</accession>
<evidence type="ECO:0000256" key="1">
    <source>
        <dbReference type="SAM" id="MobiDB-lite"/>
    </source>
</evidence>
<dbReference type="EMBL" id="JAUIZM010000006">
    <property type="protein sequence ID" value="KAK1380135.1"/>
    <property type="molecule type" value="Genomic_DNA"/>
</dbReference>
<feature type="region of interest" description="Disordered" evidence="1">
    <location>
        <begin position="69"/>
        <end position="140"/>
    </location>
</feature>
<reference evidence="2" key="2">
    <citation type="submission" date="2023-05" db="EMBL/GenBank/DDBJ databases">
        <authorList>
            <person name="Schelkunov M.I."/>
        </authorList>
    </citation>
    <scope>NUCLEOTIDE SEQUENCE</scope>
    <source>
        <strain evidence="2">Hsosn_3</strain>
        <tissue evidence="2">Leaf</tissue>
    </source>
</reference>
<feature type="compositionally biased region" description="Basic and acidic residues" evidence="1">
    <location>
        <begin position="478"/>
        <end position="497"/>
    </location>
</feature>
<name>A0AAD8I7K3_9APIA</name>
<evidence type="ECO:0000313" key="2">
    <source>
        <dbReference type="EMBL" id="KAK1380135.1"/>
    </source>
</evidence>
<comment type="caution">
    <text evidence="2">The sequence shown here is derived from an EMBL/GenBank/DDBJ whole genome shotgun (WGS) entry which is preliminary data.</text>
</comment>
<feature type="region of interest" description="Disordered" evidence="1">
    <location>
        <begin position="306"/>
        <end position="348"/>
    </location>
</feature>
<organism evidence="2 3">
    <name type="scientific">Heracleum sosnowskyi</name>
    <dbReference type="NCBI Taxonomy" id="360622"/>
    <lineage>
        <taxon>Eukaryota</taxon>
        <taxon>Viridiplantae</taxon>
        <taxon>Streptophyta</taxon>
        <taxon>Embryophyta</taxon>
        <taxon>Tracheophyta</taxon>
        <taxon>Spermatophyta</taxon>
        <taxon>Magnoliopsida</taxon>
        <taxon>eudicotyledons</taxon>
        <taxon>Gunneridae</taxon>
        <taxon>Pentapetalae</taxon>
        <taxon>asterids</taxon>
        <taxon>campanulids</taxon>
        <taxon>Apiales</taxon>
        <taxon>Apiaceae</taxon>
        <taxon>Apioideae</taxon>
        <taxon>apioid superclade</taxon>
        <taxon>Tordylieae</taxon>
        <taxon>Tordyliinae</taxon>
        <taxon>Heracleum</taxon>
    </lineage>
</organism>
<gene>
    <name evidence="2" type="ORF">POM88_026879</name>
</gene>
<dbReference type="AlphaFoldDB" id="A0AAD8I7K3"/>
<evidence type="ECO:0000313" key="3">
    <source>
        <dbReference type="Proteomes" id="UP001237642"/>
    </source>
</evidence>
<dbReference type="Proteomes" id="UP001237642">
    <property type="component" value="Unassembled WGS sequence"/>
</dbReference>
<feature type="compositionally biased region" description="Polar residues" evidence="1">
    <location>
        <begin position="80"/>
        <end position="91"/>
    </location>
</feature>